<organism evidence="3 4">
    <name type="scientific">Phaeodactylibacter luteus</name>
    <dbReference type="NCBI Taxonomy" id="1564516"/>
    <lineage>
        <taxon>Bacteria</taxon>
        <taxon>Pseudomonadati</taxon>
        <taxon>Bacteroidota</taxon>
        <taxon>Saprospiria</taxon>
        <taxon>Saprospirales</taxon>
        <taxon>Haliscomenobacteraceae</taxon>
        <taxon>Phaeodactylibacter</taxon>
    </lineage>
</organism>
<proteinExistence type="predicted"/>
<reference evidence="3 4" key="1">
    <citation type="submission" date="2019-08" db="EMBL/GenBank/DDBJ databases">
        <title>Genome of Phaeodactylibacter luteus.</title>
        <authorList>
            <person name="Bowman J.P."/>
        </authorList>
    </citation>
    <scope>NUCLEOTIDE SEQUENCE [LARGE SCALE GENOMIC DNA]</scope>
    <source>
        <strain evidence="3 4">KCTC 42180</strain>
    </source>
</reference>
<evidence type="ECO:0000313" key="4">
    <source>
        <dbReference type="Proteomes" id="UP000321580"/>
    </source>
</evidence>
<dbReference type="Proteomes" id="UP000321580">
    <property type="component" value="Unassembled WGS sequence"/>
</dbReference>
<evidence type="ECO:0000259" key="2">
    <source>
        <dbReference type="Pfam" id="PF09917"/>
    </source>
</evidence>
<feature type="signal peptide" evidence="1">
    <location>
        <begin position="1"/>
        <end position="20"/>
    </location>
</feature>
<dbReference type="InterPro" id="IPR019223">
    <property type="entry name" value="DUF2147"/>
</dbReference>
<dbReference type="Pfam" id="PF09917">
    <property type="entry name" value="DUF2147"/>
    <property type="match status" value="1"/>
</dbReference>
<dbReference type="OrthoDB" id="9814399at2"/>
<evidence type="ECO:0000256" key="1">
    <source>
        <dbReference type="SAM" id="SignalP"/>
    </source>
</evidence>
<dbReference type="PANTHER" id="PTHR36919">
    <property type="entry name" value="BLR1215 PROTEIN"/>
    <property type="match status" value="1"/>
</dbReference>
<accession>A0A5C6RJ69</accession>
<gene>
    <name evidence="3" type="ORF">FRY97_16180</name>
</gene>
<keyword evidence="4" id="KW-1185">Reference proteome</keyword>
<dbReference type="RefSeq" id="WP_147168603.1">
    <property type="nucleotide sequence ID" value="NZ_VOOR01000039.1"/>
</dbReference>
<sequence length="143" mass="15936">MKKIVLTLAFVAMAVLGLQAQGTPAGVWKTVDDETGEAKSYVEIFEENGAYHGKISKLLHSAQDEACTECPGKKKGQKLVGMRILEGLKAYGDHWKKGTILDPESGNEYGCSVWFEEGKPDELKVRGVHWTGLYRTQTWYRAE</sequence>
<dbReference type="PANTHER" id="PTHR36919:SF3">
    <property type="entry name" value="BLL5882 PROTEIN"/>
    <property type="match status" value="1"/>
</dbReference>
<feature type="chain" id="PRO_5022901671" evidence="1">
    <location>
        <begin position="21"/>
        <end position="143"/>
    </location>
</feature>
<protein>
    <submittedName>
        <fullName evidence="3">DUF2147 domain-containing protein</fullName>
    </submittedName>
</protein>
<dbReference type="AlphaFoldDB" id="A0A5C6RJ69"/>
<feature type="domain" description="DUF2147" evidence="2">
    <location>
        <begin position="26"/>
        <end position="141"/>
    </location>
</feature>
<dbReference type="EMBL" id="VOOR01000039">
    <property type="protein sequence ID" value="TXB62019.1"/>
    <property type="molecule type" value="Genomic_DNA"/>
</dbReference>
<evidence type="ECO:0000313" key="3">
    <source>
        <dbReference type="EMBL" id="TXB62019.1"/>
    </source>
</evidence>
<dbReference type="Gene3D" id="2.40.128.520">
    <property type="match status" value="1"/>
</dbReference>
<keyword evidence="1" id="KW-0732">Signal</keyword>
<name>A0A5C6RJ69_9BACT</name>
<comment type="caution">
    <text evidence="3">The sequence shown here is derived from an EMBL/GenBank/DDBJ whole genome shotgun (WGS) entry which is preliminary data.</text>
</comment>